<sequence length="88" mass="10390">MKSIDELIEEELNKFFGVVKERFYSELEKGIKNVSTGITTLITEDKKSGDRFEFRDTTDVYEFKQCSYCKKYHFETEKHACERGKTNA</sequence>
<protein>
    <submittedName>
        <fullName evidence="1">Uncharacterized protein</fullName>
    </submittedName>
</protein>
<dbReference type="RefSeq" id="WP_004503205.1">
    <property type="nucleotide sequence ID" value="NZ_AHNU02000041.1"/>
</dbReference>
<keyword evidence="2" id="KW-1185">Reference proteome</keyword>
<accession>M6Q540</accession>
<name>M6Q540_9LEPT</name>
<gene>
    <name evidence="1" type="ORF">LEP1GSC108_2818</name>
</gene>
<organism evidence="1 2">
    <name type="scientific">Leptospira weilii str. UI 13098</name>
    <dbReference type="NCBI Taxonomy" id="1088542"/>
    <lineage>
        <taxon>Bacteria</taxon>
        <taxon>Pseudomonadati</taxon>
        <taxon>Spirochaetota</taxon>
        <taxon>Spirochaetia</taxon>
        <taxon>Leptospirales</taxon>
        <taxon>Leptospiraceae</taxon>
        <taxon>Leptospira</taxon>
    </lineage>
</organism>
<evidence type="ECO:0000313" key="2">
    <source>
        <dbReference type="Proteomes" id="UP000012118"/>
    </source>
</evidence>
<dbReference type="AlphaFoldDB" id="M6Q540"/>
<evidence type="ECO:0000313" key="1">
    <source>
        <dbReference type="EMBL" id="EMN90394.1"/>
    </source>
</evidence>
<dbReference type="EMBL" id="AHNU02000041">
    <property type="protein sequence ID" value="EMN90394.1"/>
    <property type="molecule type" value="Genomic_DNA"/>
</dbReference>
<proteinExistence type="predicted"/>
<dbReference type="Proteomes" id="UP000012118">
    <property type="component" value="Unassembled WGS sequence"/>
</dbReference>
<comment type="caution">
    <text evidence="1">The sequence shown here is derived from an EMBL/GenBank/DDBJ whole genome shotgun (WGS) entry which is preliminary data.</text>
</comment>
<reference evidence="1 2" key="1">
    <citation type="submission" date="2013-01" db="EMBL/GenBank/DDBJ databases">
        <authorList>
            <person name="Harkins D.M."/>
            <person name="Durkin A.S."/>
            <person name="Brinkac L.M."/>
            <person name="Haft D.H."/>
            <person name="Selengut J.D."/>
            <person name="Sanka R."/>
            <person name="DePew J."/>
            <person name="Purushe J."/>
            <person name="Chanthongthip A."/>
            <person name="Lattana O."/>
            <person name="Phetsouvanh R."/>
            <person name="Newton P.N."/>
            <person name="Vinetz J.M."/>
            <person name="Sutton G.G."/>
            <person name="Nierman W.C."/>
            <person name="Fouts D.E."/>
        </authorList>
    </citation>
    <scope>NUCLEOTIDE SEQUENCE [LARGE SCALE GENOMIC DNA]</scope>
    <source>
        <strain evidence="1 2">UI 13098</strain>
    </source>
</reference>